<dbReference type="PANTHER" id="PTHR30086:SF20">
    <property type="entry name" value="ARGININE EXPORTER PROTEIN ARGO-RELATED"/>
    <property type="match status" value="1"/>
</dbReference>
<comment type="caution">
    <text evidence="7">The sequence shown here is derived from an EMBL/GenBank/DDBJ whole genome shotgun (WGS) entry which is preliminary data.</text>
</comment>
<evidence type="ECO:0000256" key="4">
    <source>
        <dbReference type="ARBA" id="ARBA00022989"/>
    </source>
</evidence>
<reference evidence="7" key="1">
    <citation type="submission" date="2022-06" db="EMBL/GenBank/DDBJ databases">
        <title>Sequencing the genomes of 1000 actinobacteria strains.</title>
        <authorList>
            <person name="Klenk H.-P."/>
        </authorList>
    </citation>
    <scope>NUCLEOTIDE SEQUENCE</scope>
    <source>
        <strain evidence="7">DSM 46694</strain>
    </source>
</reference>
<dbReference type="GO" id="GO:0005886">
    <property type="term" value="C:plasma membrane"/>
    <property type="evidence" value="ECO:0007669"/>
    <property type="project" value="UniProtKB-SubCell"/>
</dbReference>
<dbReference type="InterPro" id="IPR001123">
    <property type="entry name" value="LeuE-type"/>
</dbReference>
<dbReference type="Pfam" id="PF01810">
    <property type="entry name" value="LysE"/>
    <property type="match status" value="1"/>
</dbReference>
<evidence type="ECO:0000313" key="7">
    <source>
        <dbReference type="EMBL" id="MCP2358780.1"/>
    </source>
</evidence>
<gene>
    <name evidence="7" type="ORF">HD597_005800</name>
</gene>
<feature type="transmembrane region" description="Helical" evidence="6">
    <location>
        <begin position="38"/>
        <end position="56"/>
    </location>
</feature>
<dbReference type="AlphaFoldDB" id="A0A9X2K416"/>
<feature type="transmembrane region" description="Helical" evidence="6">
    <location>
        <begin position="62"/>
        <end position="87"/>
    </location>
</feature>
<evidence type="ECO:0000313" key="8">
    <source>
        <dbReference type="Proteomes" id="UP001139648"/>
    </source>
</evidence>
<name>A0A9X2K416_9ACTN</name>
<dbReference type="GO" id="GO:0015171">
    <property type="term" value="F:amino acid transmembrane transporter activity"/>
    <property type="evidence" value="ECO:0007669"/>
    <property type="project" value="TreeGrafter"/>
</dbReference>
<evidence type="ECO:0000256" key="1">
    <source>
        <dbReference type="ARBA" id="ARBA00004651"/>
    </source>
</evidence>
<protein>
    <submittedName>
        <fullName evidence="7">Threonine/homoserine/homoserine lactone efflux protein</fullName>
    </submittedName>
</protein>
<feature type="transmembrane region" description="Helical" evidence="6">
    <location>
        <begin position="180"/>
        <end position="199"/>
    </location>
</feature>
<keyword evidence="2" id="KW-1003">Cell membrane</keyword>
<evidence type="ECO:0000256" key="3">
    <source>
        <dbReference type="ARBA" id="ARBA00022692"/>
    </source>
</evidence>
<accession>A0A9X2K416</accession>
<evidence type="ECO:0000256" key="2">
    <source>
        <dbReference type="ARBA" id="ARBA00022475"/>
    </source>
</evidence>
<sequence>MAQIAAFGVIVVYGAMSPGPDLVVVVRRSAVSGRGHGMAAAAGVAVGAFAWAVAAAGGVGELLFGAFTAVKVAGAAYLFFLGARSLWRAWRGSEALRLDAPARDGRGSWAAFTEGLLTTVLDWKAALFFMALVPQFLGGDVSVPTLGVVALVSTIAWFLLVACLVGLLHEVFAIPLIRRAVDGLAGVTLIGLGTVLAFTRP</sequence>
<keyword evidence="8" id="KW-1185">Reference proteome</keyword>
<proteinExistence type="predicted"/>
<feature type="transmembrane region" description="Helical" evidence="6">
    <location>
        <begin position="145"/>
        <end position="168"/>
    </location>
</feature>
<evidence type="ECO:0000256" key="5">
    <source>
        <dbReference type="ARBA" id="ARBA00023136"/>
    </source>
</evidence>
<dbReference type="RefSeq" id="WP_253745955.1">
    <property type="nucleotide sequence ID" value="NZ_BAABKA010000007.1"/>
</dbReference>
<feature type="transmembrane region" description="Helical" evidence="6">
    <location>
        <begin position="108"/>
        <end position="133"/>
    </location>
</feature>
<comment type="subcellular location">
    <subcellularLocation>
        <location evidence="1">Cell membrane</location>
        <topology evidence="1">Multi-pass membrane protein</topology>
    </subcellularLocation>
</comment>
<dbReference type="EMBL" id="JAMZEB010000002">
    <property type="protein sequence ID" value="MCP2358780.1"/>
    <property type="molecule type" value="Genomic_DNA"/>
</dbReference>
<keyword evidence="4 6" id="KW-1133">Transmembrane helix</keyword>
<keyword evidence="3 6" id="KW-0812">Transmembrane</keyword>
<organism evidence="7 8">
    <name type="scientific">Nonomuraea thailandensis</name>
    <dbReference type="NCBI Taxonomy" id="1188745"/>
    <lineage>
        <taxon>Bacteria</taxon>
        <taxon>Bacillati</taxon>
        <taxon>Actinomycetota</taxon>
        <taxon>Actinomycetes</taxon>
        <taxon>Streptosporangiales</taxon>
        <taxon>Streptosporangiaceae</taxon>
        <taxon>Nonomuraea</taxon>
    </lineage>
</organism>
<dbReference type="PANTHER" id="PTHR30086">
    <property type="entry name" value="ARGININE EXPORTER PROTEIN ARGO"/>
    <property type="match status" value="1"/>
</dbReference>
<dbReference type="Proteomes" id="UP001139648">
    <property type="component" value="Unassembled WGS sequence"/>
</dbReference>
<keyword evidence="5 6" id="KW-0472">Membrane</keyword>
<feature type="transmembrane region" description="Helical" evidence="6">
    <location>
        <begin position="6"/>
        <end position="26"/>
    </location>
</feature>
<evidence type="ECO:0000256" key="6">
    <source>
        <dbReference type="SAM" id="Phobius"/>
    </source>
</evidence>